<reference evidence="2 3" key="1">
    <citation type="submission" date="2015-01" db="EMBL/GenBank/DDBJ databases">
        <title>Enhanced salinomycin production by adjusting the supply of polyketide extender units in Streptomyce albus DSM 41398.</title>
        <authorList>
            <person name="Lu C."/>
        </authorList>
    </citation>
    <scope>NUCLEOTIDE SEQUENCE [LARGE SCALE GENOMIC DNA]</scope>
    <source>
        <strain evidence="3">ATCC 21838 / DSM 41398 / FERM P-419 / JCM 4703 / NBRC 107858</strain>
    </source>
</reference>
<dbReference type="AlphaFoldDB" id="A0A0B5EWS4"/>
<keyword evidence="3" id="KW-1185">Reference proteome</keyword>
<dbReference type="KEGG" id="sals:SLNWT_3284"/>
<organism evidence="2 3">
    <name type="scientific">Streptomyces albus (strain ATCC 21838 / DSM 41398 / FERM P-419 / JCM 4703 / NBRC 107858)</name>
    <dbReference type="NCBI Taxonomy" id="1081613"/>
    <lineage>
        <taxon>Bacteria</taxon>
        <taxon>Bacillati</taxon>
        <taxon>Actinomycetota</taxon>
        <taxon>Actinomycetes</taxon>
        <taxon>Kitasatosporales</taxon>
        <taxon>Streptomycetaceae</taxon>
        <taxon>Streptomyces</taxon>
    </lineage>
</organism>
<evidence type="ECO:0000256" key="1">
    <source>
        <dbReference type="SAM" id="MobiDB-lite"/>
    </source>
</evidence>
<gene>
    <name evidence="2" type="ORF">SLNWT_3284</name>
</gene>
<protein>
    <submittedName>
        <fullName evidence="2">Uncharacterized protein</fullName>
    </submittedName>
</protein>
<evidence type="ECO:0000313" key="3">
    <source>
        <dbReference type="Proteomes" id="UP000031523"/>
    </source>
</evidence>
<accession>A0A0B5EWS4</accession>
<sequence length="73" mass="7508">MGGRSGGARGGERSCRGDPLRPARLDARPHGPGSAAAAFSSFWRTRQRADGVAAGVVDARPAGRVRPPGSGRR</sequence>
<dbReference type="Proteomes" id="UP000031523">
    <property type="component" value="Chromosome"/>
</dbReference>
<proteinExistence type="predicted"/>
<dbReference type="EMBL" id="CP010519">
    <property type="protein sequence ID" value="AJE83660.1"/>
    <property type="molecule type" value="Genomic_DNA"/>
</dbReference>
<name>A0A0B5EWS4_STRA4</name>
<feature type="compositionally biased region" description="Low complexity" evidence="1">
    <location>
        <begin position="50"/>
        <end position="73"/>
    </location>
</feature>
<evidence type="ECO:0000313" key="2">
    <source>
        <dbReference type="EMBL" id="AJE83660.1"/>
    </source>
</evidence>
<feature type="region of interest" description="Disordered" evidence="1">
    <location>
        <begin position="1"/>
        <end position="73"/>
    </location>
</feature>
<feature type="compositionally biased region" description="Basic and acidic residues" evidence="1">
    <location>
        <begin position="10"/>
        <end position="29"/>
    </location>
</feature>